<evidence type="ECO:0000313" key="8">
    <source>
        <dbReference type="EMBL" id="PPK54196.1"/>
    </source>
</evidence>
<dbReference type="SUPFAM" id="SSF53335">
    <property type="entry name" value="S-adenosyl-L-methionine-dependent methyltransferases"/>
    <property type="match status" value="1"/>
</dbReference>
<dbReference type="EMBL" id="PTIU01000018">
    <property type="protein sequence ID" value="PPK54196.1"/>
    <property type="molecule type" value="Genomic_DNA"/>
</dbReference>
<feature type="domain" description="DinB-like" evidence="5">
    <location>
        <begin position="46"/>
        <end position="180"/>
    </location>
</feature>
<dbReference type="GO" id="GO:0008168">
    <property type="term" value="F:methyltransferase activity"/>
    <property type="evidence" value="ECO:0007669"/>
    <property type="project" value="UniProtKB-KW"/>
</dbReference>
<dbReference type="InterPro" id="IPR029063">
    <property type="entry name" value="SAM-dependent_MTases_sf"/>
</dbReference>
<dbReference type="Gene3D" id="3.40.50.150">
    <property type="entry name" value="Vaccinia Virus protein VP39"/>
    <property type="match status" value="1"/>
</dbReference>
<gene>
    <name evidence="8" type="ORF">B0H24_101853</name>
    <name evidence="7" type="ORF">BY455_11953</name>
</gene>
<reference evidence="8 9" key="2">
    <citation type="submission" date="2018-02" db="EMBL/GenBank/DDBJ databases">
        <title>Subsurface microbial communities from deep shales in Ohio and West Virginia, USA.</title>
        <authorList>
            <person name="Wrighton K."/>
        </authorList>
    </citation>
    <scope>NUCLEOTIDE SEQUENCE [LARGE SCALE GENOMIC DNA]</scope>
    <source>
        <strain evidence="8 9">UTICA-S1B9</strain>
    </source>
</reference>
<dbReference type="InterPro" id="IPR024775">
    <property type="entry name" value="DinB-like"/>
</dbReference>
<evidence type="ECO:0000259" key="4">
    <source>
        <dbReference type="Pfam" id="PF03781"/>
    </source>
</evidence>
<name>A0A2S6G504_9GAMM</name>
<dbReference type="OrthoDB" id="9768004at2"/>
<evidence type="ECO:0000259" key="5">
    <source>
        <dbReference type="Pfam" id="PF12867"/>
    </source>
</evidence>
<dbReference type="NCBIfam" id="TIGR04344">
    <property type="entry name" value="ovoA_Nterm"/>
    <property type="match status" value="1"/>
</dbReference>
<keyword evidence="1" id="KW-0560">Oxidoreductase</keyword>
<dbReference type="InterPro" id="IPR027577">
    <property type="entry name" value="OvoA_Nterm"/>
</dbReference>
<evidence type="ECO:0000256" key="3">
    <source>
        <dbReference type="ARBA" id="ARBA00037882"/>
    </source>
</evidence>
<dbReference type="Pfam" id="PF13847">
    <property type="entry name" value="Methyltransf_31"/>
    <property type="match status" value="1"/>
</dbReference>
<keyword evidence="8" id="KW-0489">Methyltransferase</keyword>
<dbReference type="NCBIfam" id="TIGR04345">
    <property type="entry name" value="ovoA_Cterm"/>
    <property type="match status" value="1"/>
</dbReference>
<keyword evidence="8" id="KW-0808">Transferase</keyword>
<dbReference type="RefSeq" id="WP_104416630.1">
    <property type="nucleotide sequence ID" value="NZ_PTIT01000019.1"/>
</dbReference>
<dbReference type="EMBL" id="PTIT01000019">
    <property type="protein sequence ID" value="PPK50882.1"/>
    <property type="molecule type" value="Genomic_DNA"/>
</dbReference>
<dbReference type="FunFam" id="3.90.1580.10:FF:000006">
    <property type="entry name" value="Generic methyltransferase, putative"/>
    <property type="match status" value="1"/>
</dbReference>
<dbReference type="PANTHER" id="PTHR23150:SF26">
    <property type="entry name" value="GENERIC METHYLTRANSFERASE"/>
    <property type="match status" value="1"/>
</dbReference>
<evidence type="ECO:0000313" key="9">
    <source>
        <dbReference type="Proteomes" id="UP000239446"/>
    </source>
</evidence>
<evidence type="ECO:0000313" key="10">
    <source>
        <dbReference type="Proteomes" id="UP000239648"/>
    </source>
</evidence>
<feature type="domain" description="Sulfatase-modifying factor enzyme-like" evidence="4">
    <location>
        <begin position="211"/>
        <end position="463"/>
    </location>
</feature>
<keyword evidence="2" id="KW-0408">Iron</keyword>
<dbReference type="GO" id="GO:0032259">
    <property type="term" value="P:methylation"/>
    <property type="evidence" value="ECO:0007669"/>
    <property type="project" value="UniProtKB-KW"/>
</dbReference>
<dbReference type="SUPFAM" id="SSF109854">
    <property type="entry name" value="DinB/YfiT-like putative metalloenzymes"/>
    <property type="match status" value="1"/>
</dbReference>
<feature type="domain" description="Methyltransferase" evidence="6">
    <location>
        <begin position="519"/>
        <end position="655"/>
    </location>
</feature>
<dbReference type="SUPFAM" id="SSF56436">
    <property type="entry name" value="C-type lectin-like"/>
    <property type="match status" value="1"/>
</dbReference>
<dbReference type="Proteomes" id="UP000239648">
    <property type="component" value="Unassembled WGS sequence"/>
</dbReference>
<dbReference type="InterPro" id="IPR051043">
    <property type="entry name" value="Sulfatase_Mod_Factor_Kinase"/>
</dbReference>
<reference evidence="7 10" key="1">
    <citation type="submission" date="2018-02" db="EMBL/GenBank/DDBJ databases">
        <title>Deep subsurface shale carbon reservoir microbial communities from Ohio and West Virginia, USA.</title>
        <authorList>
            <person name="Wrighton K."/>
        </authorList>
    </citation>
    <scope>NUCLEOTIDE SEQUENCE [LARGE SCALE GENOMIC DNA]</scope>
    <source>
        <strain evidence="7 10">UTICA-S1B6</strain>
    </source>
</reference>
<dbReference type="InterPro" id="IPR034660">
    <property type="entry name" value="DinB/YfiT-like"/>
</dbReference>
<dbReference type="InterPro" id="IPR016187">
    <property type="entry name" value="CTDL_fold"/>
</dbReference>
<dbReference type="CDD" id="cd02440">
    <property type="entry name" value="AdoMet_MTases"/>
    <property type="match status" value="1"/>
</dbReference>
<dbReference type="Gene3D" id="3.90.1580.10">
    <property type="entry name" value="paralog of FGE (formylglycine-generating enzyme)"/>
    <property type="match status" value="1"/>
</dbReference>
<dbReference type="InterPro" id="IPR005532">
    <property type="entry name" value="SUMF_dom"/>
</dbReference>
<evidence type="ECO:0000259" key="6">
    <source>
        <dbReference type="Pfam" id="PF13847"/>
    </source>
</evidence>
<dbReference type="GO" id="GO:0120147">
    <property type="term" value="F:formylglycine-generating oxidase activity"/>
    <property type="evidence" value="ECO:0007669"/>
    <property type="project" value="TreeGrafter"/>
</dbReference>
<evidence type="ECO:0000256" key="2">
    <source>
        <dbReference type="ARBA" id="ARBA00023004"/>
    </source>
</evidence>
<sequence length="720" mass="83164">MPLQTQDHDRHPVSASWDTLPKLLRTPRLDGNDPEAKRREIAQYFTNTFDVYTRLFDCLADDQGYFQKSIPLRHPLIFYLGHTATFFINKLVLAKLLPERIDPKMESTFAVGVDEMSWDDLNEDHYEWPSVAEVMDYRAKVRAKVLELIESLPLNLPIDWDSPWWPIVMGIEHERIHLETSSVLIRQHDLARVRQQPAWAPIRETGEAPENTLIKVPGGTVRIGKPYDDTYYGWDNEYGDHEEQVEAFKASEYLVSNQEFLAFVENGGYQDKQYWSDEGWGWRSFAEATHPTFWCWRNDGWHLRLMTEEVTMPWDWPVEVNYHEAKAFCAWKQEQTGKSIRLPTEDEWYRLCEEAGVQELDENPANANLHLDHGASSCPVTRFRHGQWCDVVGNVWQWTETPTYPFDNFKVHPLYDDFTTPTFDGEHQLIKGGSWISCGNETRLASRYAFRPHFFQHAGFRYVESEAEAPKPNAYYESDRLLTEYAEFHFGDNWYGVDNFPKALADLSLEAMKGKPTGKALDLGSACGRASFELARVFDHVDGVDFSANFIRLGVEMAEQGSVRYSLAEEGELVSYHTRTLQQLGLEDTAGRVTFQQGDACNLKPQLTGYDLVLAANLIDRLYKPARFLDSIHERINDGGILVIASPYTWLEEHTPKEEWIGGFKKDGENYTTLDGLKDHLGAHFRMVGEPRKVPFVIRETQHKFQHTLSEVTVWERLPS</sequence>
<evidence type="ECO:0000256" key="1">
    <source>
        <dbReference type="ARBA" id="ARBA00023002"/>
    </source>
</evidence>
<dbReference type="Proteomes" id="UP000239446">
    <property type="component" value="Unassembled WGS sequence"/>
</dbReference>
<comment type="caution">
    <text evidence="8">The sequence shown here is derived from an EMBL/GenBank/DDBJ whole genome shotgun (WGS) entry which is preliminary data.</text>
</comment>
<proteinExistence type="predicted"/>
<dbReference type="Pfam" id="PF12867">
    <property type="entry name" value="DinB_2"/>
    <property type="match status" value="1"/>
</dbReference>
<protein>
    <submittedName>
        <fullName evidence="8">5-histidylcysteine sulfoxide synthase/putative 4-mercaptohistidine N1-methyltransferase</fullName>
    </submittedName>
</protein>
<dbReference type="Pfam" id="PF03781">
    <property type="entry name" value="FGE-sulfatase"/>
    <property type="match status" value="1"/>
</dbReference>
<dbReference type="AlphaFoldDB" id="A0A2S6G504"/>
<evidence type="ECO:0000313" key="7">
    <source>
        <dbReference type="EMBL" id="PPK50882.1"/>
    </source>
</evidence>
<organism evidence="8 9">
    <name type="scientific">Marinobacter persicus</name>
    <dbReference type="NCBI Taxonomy" id="930118"/>
    <lineage>
        <taxon>Bacteria</taxon>
        <taxon>Pseudomonadati</taxon>
        <taxon>Pseudomonadota</taxon>
        <taxon>Gammaproteobacteria</taxon>
        <taxon>Pseudomonadales</taxon>
        <taxon>Marinobacteraceae</taxon>
        <taxon>Marinobacter</taxon>
    </lineage>
</organism>
<accession>A0A2S6G504</accession>
<dbReference type="InterPro" id="IPR042095">
    <property type="entry name" value="SUMF_sf"/>
</dbReference>
<dbReference type="PANTHER" id="PTHR23150">
    <property type="entry name" value="SULFATASE MODIFYING FACTOR 1, 2"/>
    <property type="match status" value="1"/>
</dbReference>
<dbReference type="InterPro" id="IPR027625">
    <property type="entry name" value="OvoA_Cterm"/>
</dbReference>
<comment type="pathway">
    <text evidence="3">Amino-acid biosynthesis; ergothioneine biosynthesis.</text>
</comment>
<keyword evidence="10" id="KW-1185">Reference proteome</keyword>
<dbReference type="InterPro" id="IPR025714">
    <property type="entry name" value="Methyltranfer_dom"/>
</dbReference>